<name>A0A1B6D9Z3_9HEMI</name>
<dbReference type="EMBL" id="GEDC01014832">
    <property type="protein sequence ID" value="JAS22466.1"/>
    <property type="molecule type" value="Transcribed_RNA"/>
</dbReference>
<protein>
    <submittedName>
        <fullName evidence="3">Uncharacterized protein</fullName>
    </submittedName>
</protein>
<reference evidence="3" key="1">
    <citation type="submission" date="2015-12" db="EMBL/GenBank/DDBJ databases">
        <title>De novo transcriptome assembly of four potential Pierce s Disease insect vectors from Arizona vineyards.</title>
        <authorList>
            <person name="Tassone E.E."/>
        </authorList>
    </citation>
    <scope>NUCLEOTIDE SEQUENCE</scope>
</reference>
<proteinExistence type="predicted"/>
<organism evidence="3">
    <name type="scientific">Clastoptera arizonana</name>
    <name type="common">Arizona spittle bug</name>
    <dbReference type="NCBI Taxonomy" id="38151"/>
    <lineage>
        <taxon>Eukaryota</taxon>
        <taxon>Metazoa</taxon>
        <taxon>Ecdysozoa</taxon>
        <taxon>Arthropoda</taxon>
        <taxon>Hexapoda</taxon>
        <taxon>Insecta</taxon>
        <taxon>Pterygota</taxon>
        <taxon>Neoptera</taxon>
        <taxon>Paraneoptera</taxon>
        <taxon>Hemiptera</taxon>
        <taxon>Auchenorrhyncha</taxon>
        <taxon>Cercopoidea</taxon>
        <taxon>Clastopteridae</taxon>
        <taxon>Clastoptera</taxon>
    </lineage>
</organism>
<accession>A0A1B6D9Z3</accession>
<feature type="non-terminal residue" evidence="3">
    <location>
        <position position="1"/>
    </location>
</feature>
<evidence type="ECO:0000256" key="2">
    <source>
        <dbReference type="SAM" id="MobiDB-lite"/>
    </source>
</evidence>
<feature type="coiled-coil region" evidence="1">
    <location>
        <begin position="46"/>
        <end position="110"/>
    </location>
</feature>
<sequence>DEITQTVTENKKVNEETSTYPSKIKENIKLMIKQYKEEIIQQDIFSDKLEEDNQVLSETKEDEINNFHEKNNNEEVLNNENIENEVVHSKEKIKKIIQKYKEELNIEDTNDAEKVLDQHGYEINNNNSTVTQIKEKSNESNTFHKINPKAAIKKIKLKEQLRDVKYKKEEFTDQYLDVKSEPHIKDEKYNILQEIKTENEIKEKLNISQNDKMNRKEKNNISKSSENFFPSENKNKIIEEDNINPIVNENRLNNIKVQGKMNATE</sequence>
<dbReference type="AlphaFoldDB" id="A0A1B6D9Z3"/>
<evidence type="ECO:0000256" key="1">
    <source>
        <dbReference type="SAM" id="Coils"/>
    </source>
</evidence>
<gene>
    <name evidence="3" type="ORF">g.23664</name>
</gene>
<feature type="region of interest" description="Disordered" evidence="2">
    <location>
        <begin position="208"/>
        <end position="228"/>
    </location>
</feature>
<keyword evidence="1" id="KW-0175">Coiled coil</keyword>
<evidence type="ECO:0000313" key="3">
    <source>
        <dbReference type="EMBL" id="JAS22466.1"/>
    </source>
</evidence>